<evidence type="ECO:0000313" key="3">
    <source>
        <dbReference type="Proteomes" id="UP000606194"/>
    </source>
</evidence>
<sequence length="94" mass="10340">MPSLRYRWTGTVTRAERRHALHEVQAARQFPDRCGRLQRTGSKGSEAPFNACLMRRYASAGPCPPASRMVTWSTAAPNAPSSTTWQVSPHSAAV</sequence>
<evidence type="ECO:0000313" key="2">
    <source>
        <dbReference type="EMBL" id="GGS20615.1"/>
    </source>
</evidence>
<dbReference type="EMBL" id="BMTL01000038">
    <property type="protein sequence ID" value="GGS20615.1"/>
    <property type="molecule type" value="Genomic_DNA"/>
</dbReference>
<comment type="caution">
    <text evidence="2">The sequence shown here is derived from an EMBL/GenBank/DDBJ whole genome shotgun (WGS) entry which is preliminary data.</text>
</comment>
<feature type="region of interest" description="Disordered" evidence="1">
    <location>
        <begin position="75"/>
        <end position="94"/>
    </location>
</feature>
<organism evidence="2 3">
    <name type="scientific">Streptomyces humidus</name>
    <dbReference type="NCBI Taxonomy" id="52259"/>
    <lineage>
        <taxon>Bacteria</taxon>
        <taxon>Bacillati</taxon>
        <taxon>Actinomycetota</taxon>
        <taxon>Actinomycetes</taxon>
        <taxon>Kitasatosporales</taxon>
        <taxon>Streptomycetaceae</taxon>
        <taxon>Streptomyces</taxon>
    </lineage>
</organism>
<evidence type="ECO:0000256" key="1">
    <source>
        <dbReference type="SAM" id="MobiDB-lite"/>
    </source>
</evidence>
<name>A0A918G701_9ACTN</name>
<protein>
    <submittedName>
        <fullName evidence="2">Uncharacterized protein</fullName>
    </submittedName>
</protein>
<reference evidence="2" key="1">
    <citation type="journal article" date="2014" name="Int. J. Syst. Evol. Microbiol.">
        <title>Complete genome sequence of Corynebacterium casei LMG S-19264T (=DSM 44701T), isolated from a smear-ripened cheese.</title>
        <authorList>
            <consortium name="US DOE Joint Genome Institute (JGI-PGF)"/>
            <person name="Walter F."/>
            <person name="Albersmeier A."/>
            <person name="Kalinowski J."/>
            <person name="Ruckert C."/>
        </authorList>
    </citation>
    <scope>NUCLEOTIDE SEQUENCE</scope>
    <source>
        <strain evidence="2">JCM 4386</strain>
    </source>
</reference>
<dbReference type="Proteomes" id="UP000606194">
    <property type="component" value="Unassembled WGS sequence"/>
</dbReference>
<gene>
    <name evidence="2" type="ORF">GCM10010269_69400</name>
</gene>
<proteinExistence type="predicted"/>
<dbReference type="AlphaFoldDB" id="A0A918G701"/>
<keyword evidence="3" id="KW-1185">Reference proteome</keyword>
<accession>A0A918G701</accession>
<reference evidence="2" key="2">
    <citation type="submission" date="2020-09" db="EMBL/GenBank/DDBJ databases">
        <authorList>
            <person name="Sun Q."/>
            <person name="Ohkuma M."/>
        </authorList>
    </citation>
    <scope>NUCLEOTIDE SEQUENCE</scope>
    <source>
        <strain evidence="2">JCM 4386</strain>
    </source>
</reference>